<keyword evidence="7" id="KW-0067">ATP-binding</keyword>
<dbReference type="GO" id="GO:0005524">
    <property type="term" value="F:ATP binding"/>
    <property type="evidence" value="ECO:0007669"/>
    <property type="project" value="UniProtKB-KW"/>
</dbReference>
<dbReference type="Pfam" id="PF00005">
    <property type="entry name" value="ABC_tran"/>
    <property type="match status" value="2"/>
</dbReference>
<evidence type="ECO:0000256" key="8">
    <source>
        <dbReference type="ARBA" id="ARBA00022989"/>
    </source>
</evidence>
<evidence type="ECO:0000259" key="11">
    <source>
        <dbReference type="PROSITE" id="PS50893"/>
    </source>
</evidence>
<evidence type="ECO:0000256" key="2">
    <source>
        <dbReference type="ARBA" id="ARBA00008869"/>
    </source>
</evidence>
<dbReference type="CDD" id="cd03263">
    <property type="entry name" value="ABC_subfamily_A"/>
    <property type="match status" value="2"/>
</dbReference>
<dbReference type="InterPro" id="IPR013525">
    <property type="entry name" value="ABC2_TM"/>
</dbReference>
<feature type="transmembrane region" description="Helical" evidence="10">
    <location>
        <begin position="155"/>
        <end position="184"/>
    </location>
</feature>
<feature type="transmembrane region" description="Helical" evidence="10">
    <location>
        <begin position="313"/>
        <end position="336"/>
    </location>
</feature>
<dbReference type="PANTHER" id="PTHR19229:SF36">
    <property type="entry name" value="ATP-BINDING CASSETTE SUB-FAMILY A MEMBER 2"/>
    <property type="match status" value="1"/>
</dbReference>
<dbReference type="PROSITE" id="PS00211">
    <property type="entry name" value="ABC_TRANSPORTER_1"/>
    <property type="match status" value="1"/>
</dbReference>
<evidence type="ECO:0000256" key="10">
    <source>
        <dbReference type="SAM" id="Phobius"/>
    </source>
</evidence>
<reference evidence="12" key="1">
    <citation type="submission" date="2022-01" db="UniProtKB">
        <authorList>
            <consortium name="EnsemblMetazoa"/>
        </authorList>
    </citation>
    <scope>IDENTIFICATION</scope>
</reference>
<dbReference type="GeneID" id="106672589"/>
<evidence type="ECO:0000256" key="9">
    <source>
        <dbReference type="ARBA" id="ARBA00023136"/>
    </source>
</evidence>
<keyword evidence="4 10" id="KW-0812">Transmembrane</keyword>
<feature type="transmembrane region" description="Helical" evidence="10">
    <location>
        <begin position="1031"/>
        <end position="1054"/>
    </location>
</feature>
<evidence type="ECO:0000256" key="5">
    <source>
        <dbReference type="ARBA" id="ARBA00022737"/>
    </source>
</evidence>
<keyword evidence="3" id="KW-0813">Transport</keyword>
<keyword evidence="8 10" id="KW-1133">Transmembrane helix</keyword>
<dbReference type="InterPro" id="IPR026082">
    <property type="entry name" value="ABCA"/>
</dbReference>
<dbReference type="Pfam" id="PF12698">
    <property type="entry name" value="ABC2_membrane_3"/>
    <property type="match status" value="2"/>
</dbReference>
<dbReference type="FunFam" id="3.40.50.300:FF:000298">
    <property type="entry name" value="ATP-binding cassette sub-family A member 12"/>
    <property type="match status" value="1"/>
</dbReference>
<dbReference type="Pfam" id="PF23321">
    <property type="entry name" value="R1_ABCA1"/>
    <property type="match status" value="1"/>
</dbReference>
<dbReference type="RefSeq" id="XP_014259615.2">
    <property type="nucleotide sequence ID" value="XM_014404129.2"/>
</dbReference>
<evidence type="ECO:0000313" key="13">
    <source>
        <dbReference type="Proteomes" id="UP000494040"/>
    </source>
</evidence>
<evidence type="ECO:0000256" key="6">
    <source>
        <dbReference type="ARBA" id="ARBA00022741"/>
    </source>
</evidence>
<evidence type="ECO:0000313" key="12">
    <source>
        <dbReference type="EnsemblMetazoa" id="XP_014259615.2"/>
    </source>
</evidence>
<keyword evidence="13" id="KW-1185">Reference proteome</keyword>
<feature type="transmembrane region" description="Helical" evidence="10">
    <location>
        <begin position="1075"/>
        <end position="1101"/>
    </location>
</feature>
<dbReference type="GO" id="GO:0005319">
    <property type="term" value="F:lipid transporter activity"/>
    <property type="evidence" value="ECO:0007669"/>
    <property type="project" value="TreeGrafter"/>
</dbReference>
<feature type="transmembrane region" description="Helical" evidence="10">
    <location>
        <begin position="113"/>
        <end position="135"/>
    </location>
</feature>
<dbReference type="InterPro" id="IPR027417">
    <property type="entry name" value="P-loop_NTPase"/>
</dbReference>
<protein>
    <recommendedName>
        <fullName evidence="11">ABC transporter domain-containing protein</fullName>
    </recommendedName>
</protein>
<dbReference type="GO" id="GO:0140359">
    <property type="term" value="F:ABC-type transporter activity"/>
    <property type="evidence" value="ECO:0007669"/>
    <property type="project" value="InterPro"/>
</dbReference>
<keyword evidence="9 10" id="KW-0472">Membrane</keyword>
<dbReference type="KEGG" id="clec:106672589"/>
<dbReference type="PANTHER" id="PTHR19229">
    <property type="entry name" value="ATP-BINDING CASSETTE TRANSPORTER SUBFAMILY A ABCA"/>
    <property type="match status" value="1"/>
</dbReference>
<comment type="subcellular location">
    <subcellularLocation>
        <location evidence="1">Membrane</location>
        <topology evidence="1">Multi-pass membrane protein</topology>
    </subcellularLocation>
</comment>
<feature type="transmembrane region" description="Helical" evidence="10">
    <location>
        <begin position="218"/>
        <end position="236"/>
    </location>
</feature>
<evidence type="ECO:0000256" key="4">
    <source>
        <dbReference type="ARBA" id="ARBA00022692"/>
    </source>
</evidence>
<evidence type="ECO:0000256" key="3">
    <source>
        <dbReference type="ARBA" id="ARBA00022448"/>
    </source>
</evidence>
<name>A0A8I6S9U1_CIMLE</name>
<dbReference type="FunFam" id="3.40.50.300:FF:002470">
    <property type="entry name" value="ABC transporter, putative"/>
    <property type="match status" value="1"/>
</dbReference>
<dbReference type="EnsemblMetazoa" id="XM_014404129.2">
    <property type="protein sequence ID" value="XP_014259615.2"/>
    <property type="gene ID" value="LOC106672589"/>
</dbReference>
<dbReference type="GO" id="GO:0016887">
    <property type="term" value="F:ATP hydrolysis activity"/>
    <property type="evidence" value="ECO:0007669"/>
    <property type="project" value="InterPro"/>
</dbReference>
<dbReference type="SMART" id="SM00382">
    <property type="entry name" value="AAA"/>
    <property type="match status" value="2"/>
</dbReference>
<dbReference type="Gene3D" id="3.40.50.300">
    <property type="entry name" value="P-loop containing nucleotide triphosphate hydrolases"/>
    <property type="match status" value="2"/>
</dbReference>
<dbReference type="PROSITE" id="PS50893">
    <property type="entry name" value="ABC_TRANSPORTER_2"/>
    <property type="match status" value="2"/>
</dbReference>
<feature type="domain" description="ABC transporter" evidence="11">
    <location>
        <begin position="1291"/>
        <end position="1523"/>
    </location>
</feature>
<comment type="similarity">
    <text evidence="2">Belongs to the ABC transporter superfamily. ABCA family.</text>
</comment>
<keyword evidence="5" id="KW-0677">Repeat</keyword>
<dbReference type="OrthoDB" id="6512918at2759"/>
<proteinExistence type="inferred from homology"/>
<organism evidence="12 13">
    <name type="scientific">Cimex lectularius</name>
    <name type="common">Bed bug</name>
    <name type="synonym">Acanthia lectularia</name>
    <dbReference type="NCBI Taxonomy" id="79782"/>
    <lineage>
        <taxon>Eukaryota</taxon>
        <taxon>Metazoa</taxon>
        <taxon>Ecdysozoa</taxon>
        <taxon>Arthropoda</taxon>
        <taxon>Hexapoda</taxon>
        <taxon>Insecta</taxon>
        <taxon>Pterygota</taxon>
        <taxon>Neoptera</taxon>
        <taxon>Paraneoptera</taxon>
        <taxon>Hemiptera</taxon>
        <taxon>Heteroptera</taxon>
        <taxon>Panheteroptera</taxon>
        <taxon>Cimicomorpha</taxon>
        <taxon>Cimicidae</taxon>
        <taxon>Cimex</taxon>
    </lineage>
</organism>
<feature type="transmembrane region" description="Helical" evidence="10">
    <location>
        <begin position="268"/>
        <end position="288"/>
    </location>
</feature>
<dbReference type="Proteomes" id="UP000494040">
    <property type="component" value="Unassembled WGS sequence"/>
</dbReference>
<keyword evidence="6" id="KW-0547">Nucleotide-binding</keyword>
<feature type="transmembrane region" description="Helical" evidence="10">
    <location>
        <begin position="1230"/>
        <end position="1247"/>
    </location>
</feature>
<dbReference type="SUPFAM" id="SSF52540">
    <property type="entry name" value="P-loop containing nucleoside triphosphate hydrolases"/>
    <property type="match status" value="2"/>
</dbReference>
<dbReference type="OMA" id="MEFIELE"/>
<feature type="transmembrane region" description="Helical" evidence="10">
    <location>
        <begin position="767"/>
        <end position="787"/>
    </location>
</feature>
<dbReference type="InterPro" id="IPR003593">
    <property type="entry name" value="AAA+_ATPase"/>
</dbReference>
<evidence type="ECO:0000256" key="1">
    <source>
        <dbReference type="ARBA" id="ARBA00004141"/>
    </source>
</evidence>
<sequence>MALSEKNDLLAMISFMNEHEHKLEPLTTYKLRMNAERMLDSHEASTFSYTNGPNQRPFQDLKLITYGFIYLQDLIEQSILVEHTGRKDTPGIILKQFPHPCYIDDWFLSSLAYMFPLFMVLSWVYSASMIVKNIVQEKEQKLKETTRVLGMGNGVHWCSWFIDSIIPMIITILILSLILVYGGVLANAEYSLVVVFLLCYAIATVSKCFLISTFFSKANLAAASGGIIFFTSYLPYPFIEKWYIYFTPAMKMIAVRIPFFIVNYSMHFIGFVQCLLSNVALGLGSNYFGMKELEGTGSKWNNVSSSPVIGDTFNLLVIMVVMLLDSVLYLLLTWYIENVFPGNYGMPKPWNFLFTKSYWFPLASTSNSFQETTSDYTLKTNDMFEEEPNGLTKGVSLKNLCKTYKSGKVALRNLSMNFYEDQITAFLGRNGAGKTTTISILTGLFPPTSGYASIYGLDVQTQMNLIRRSLGICPQYNVFFRDFTVQEHLWFFARLKGHTTGDVQVEIQQILTDLGLINKSESLAKRLSGGMKRKLSIAIAFIGGSRTVVLDEPTAGVDPYSRMSIWNLILKYKQGRTIILTTHNMTEAELLGDRIAICDSGELLCCGSSAFLKAKLGWGYMLTIDCHLQYKNPETLNAISKKVTESVLKIMPTAKEVEQFGTEIKYSLPNISGHVNMYQMLFDYLRDQKTQLDISSYGIADTSLEEIFLKLINKKEDHPQDKPFLFPQFDKAQNVIKDTFIERIKHVMCQFQALFAKRLIRSKRNKLGLCFELLLPALFVCFCMSITSEIPILKQPHAMDIDVTNCSRCTSFFNVLPQSGNWSAKYVKELSSYTGFGSKCIGNLSIKNHNSICMKPLYINGTRPKIKHNLEECSCEKGTFSCNFNSSQDLPDRLITSSGHVMLNATEEKNITEWILTTWSNYEPMRTGGFTFGLQLPMKGVSLSTTFKENGSVSELKNPNGTSITDNILIWFNNKWPISPVVYLNGVNNLILRASMPEKESHKYGIKLIMQGMNYTVKQYQSLILGKAATALLHSISLIFALSFVPASFVLYLIEERETNSKHLQFLAGVNWALYWIQVFVWDLCCYLMSSLLCILTLVAFKEEAYVSRNSIFCLMSLIFLHGWANIPLMYLSSHCFRVPSSAFVILSCLNISIGVITTATTYVLKVFNDEYFKTIENFLRNIFLLFPQFCLGDGVMKIAEVYFITKSLARYDVKIKVNLYAWENLGKNYALLITEGFIFFVLTLIFEKYRQQGFNACSEQIVSMDPPPHLDDDVESERKRILNTSVNDVLVMKCLSKVYKGSSNVAVNQLCLGVNKGECFGLLGLNGAGKSSTFKMLTGDTTITFGDATINGNSIRENINNVKKFIGYCPQYDALDAKLTPREHLTFYSHFRDIPSGEIETIVDSTLEIFDLCKYKDVCTKYLSGGNKRKLSTALAVFGNPQLIFLDEPTNGMDPKARRYLWQVIKQCVIGGKAVILTSHSMAECEALCSSLTIMVNGHFTCLGSIQHLKDKYGQGYNLVVRAPITQLQSVKDMVNEKIPRCLLKSEHYTQLKYHLDTDVTNLSEVLTNLENAKDEGLIYDYSLSQKSLVEIFLHFVSQSVPQKYVERKNSCRCLKSHVCK</sequence>
<feature type="transmembrane region" description="Helical" evidence="10">
    <location>
        <begin position="1144"/>
        <end position="1165"/>
    </location>
</feature>
<feature type="domain" description="ABC transporter" evidence="11">
    <location>
        <begin position="395"/>
        <end position="625"/>
    </location>
</feature>
<accession>A0A8I6S9U1</accession>
<dbReference type="InterPro" id="IPR056264">
    <property type="entry name" value="R2_ABCA1-4-like"/>
</dbReference>
<dbReference type="InterPro" id="IPR003439">
    <property type="entry name" value="ABC_transporter-like_ATP-bd"/>
</dbReference>
<evidence type="ECO:0000256" key="7">
    <source>
        <dbReference type="ARBA" id="ARBA00022840"/>
    </source>
</evidence>
<dbReference type="InterPro" id="IPR017871">
    <property type="entry name" value="ABC_transporter-like_CS"/>
</dbReference>
<feature type="transmembrane region" description="Helical" evidence="10">
    <location>
        <begin position="1107"/>
        <end position="1132"/>
    </location>
</feature>
<dbReference type="GO" id="GO:0016020">
    <property type="term" value="C:membrane"/>
    <property type="evidence" value="ECO:0007669"/>
    <property type="project" value="UniProtKB-SubCell"/>
</dbReference>
<feature type="transmembrane region" description="Helical" evidence="10">
    <location>
        <begin position="190"/>
        <end position="211"/>
    </location>
</feature>